<feature type="region of interest" description="Disordered" evidence="7">
    <location>
        <begin position="683"/>
        <end position="715"/>
    </location>
</feature>
<feature type="domain" description="Histidine kinase/HSP90-like ATPase" evidence="10">
    <location>
        <begin position="515"/>
        <end position="624"/>
    </location>
</feature>
<keyword evidence="8" id="KW-0812">Transmembrane</keyword>
<feature type="chain" id="PRO_5047198566" description="histidine kinase" evidence="9">
    <location>
        <begin position="27"/>
        <end position="715"/>
    </location>
</feature>
<evidence type="ECO:0000256" key="1">
    <source>
        <dbReference type="ARBA" id="ARBA00000085"/>
    </source>
</evidence>
<proteinExistence type="predicted"/>
<evidence type="ECO:0000256" key="4">
    <source>
        <dbReference type="ARBA" id="ARBA00022679"/>
    </source>
</evidence>
<accession>A0ABN3GHP8</accession>
<gene>
    <name evidence="11" type="ORF">GCM10010170_041950</name>
</gene>
<dbReference type="SUPFAM" id="SSF55874">
    <property type="entry name" value="ATPase domain of HSP90 chaperone/DNA topoisomerase II/histidine kinase"/>
    <property type="match status" value="1"/>
</dbReference>
<dbReference type="InterPro" id="IPR050980">
    <property type="entry name" value="2C_sensor_his_kinase"/>
</dbReference>
<evidence type="ECO:0000256" key="7">
    <source>
        <dbReference type="SAM" id="MobiDB-lite"/>
    </source>
</evidence>
<keyword evidence="12" id="KW-1185">Reference proteome</keyword>
<name>A0ABN3GHP8_9ACTN</name>
<dbReference type="EC" id="2.7.13.3" evidence="2"/>
<dbReference type="Gene3D" id="3.30.565.10">
    <property type="entry name" value="Histidine kinase-like ATPase, C-terminal domain"/>
    <property type="match status" value="1"/>
</dbReference>
<dbReference type="PANTHER" id="PTHR44936">
    <property type="entry name" value="SENSOR PROTEIN CREC"/>
    <property type="match status" value="1"/>
</dbReference>
<evidence type="ECO:0000256" key="3">
    <source>
        <dbReference type="ARBA" id="ARBA00022553"/>
    </source>
</evidence>
<evidence type="ECO:0000256" key="5">
    <source>
        <dbReference type="ARBA" id="ARBA00022777"/>
    </source>
</evidence>
<dbReference type="EMBL" id="BAAARV010000031">
    <property type="protein sequence ID" value="GAA2351682.1"/>
    <property type="molecule type" value="Genomic_DNA"/>
</dbReference>
<keyword evidence="8" id="KW-0472">Membrane</keyword>
<dbReference type="Proteomes" id="UP001501444">
    <property type="component" value="Unassembled WGS sequence"/>
</dbReference>
<comment type="caution">
    <text evidence="11">The sequence shown here is derived from an EMBL/GenBank/DDBJ whole genome shotgun (WGS) entry which is preliminary data.</text>
</comment>
<keyword evidence="3" id="KW-0597">Phosphoprotein</keyword>
<feature type="signal peptide" evidence="9">
    <location>
        <begin position="1"/>
        <end position="26"/>
    </location>
</feature>
<evidence type="ECO:0000256" key="6">
    <source>
        <dbReference type="ARBA" id="ARBA00023012"/>
    </source>
</evidence>
<organism evidence="11 12">
    <name type="scientific">Dactylosporangium salmoneum</name>
    <dbReference type="NCBI Taxonomy" id="53361"/>
    <lineage>
        <taxon>Bacteria</taxon>
        <taxon>Bacillati</taxon>
        <taxon>Actinomycetota</taxon>
        <taxon>Actinomycetes</taxon>
        <taxon>Micromonosporales</taxon>
        <taxon>Micromonosporaceae</taxon>
        <taxon>Dactylosporangium</taxon>
    </lineage>
</organism>
<reference evidence="11 12" key="1">
    <citation type="journal article" date="2019" name="Int. J. Syst. Evol. Microbiol.">
        <title>The Global Catalogue of Microorganisms (GCM) 10K type strain sequencing project: providing services to taxonomists for standard genome sequencing and annotation.</title>
        <authorList>
            <consortium name="The Broad Institute Genomics Platform"/>
            <consortium name="The Broad Institute Genome Sequencing Center for Infectious Disease"/>
            <person name="Wu L."/>
            <person name="Ma J."/>
        </authorList>
    </citation>
    <scope>NUCLEOTIDE SEQUENCE [LARGE SCALE GENOMIC DNA]</scope>
    <source>
        <strain evidence="11 12">JCM 3272</strain>
    </source>
</reference>
<evidence type="ECO:0000256" key="8">
    <source>
        <dbReference type="SAM" id="Phobius"/>
    </source>
</evidence>
<dbReference type="Gene3D" id="6.10.340.10">
    <property type="match status" value="1"/>
</dbReference>
<comment type="catalytic activity">
    <reaction evidence="1">
        <text>ATP + protein L-histidine = ADP + protein N-phospho-L-histidine.</text>
        <dbReference type="EC" id="2.7.13.3"/>
    </reaction>
</comment>
<sequence length="715" mass="73248">MARKVWMLLVAPLVAVLLASAPAAWSASTAVGQAGQLHATAALDTASSVLATQLHVVRVRLAAASLAGADAASRGVVLAALDRAAALRAEFDAAGSAVSAPSAALRRAMPEALRALDAVDQAALQVRANAPMALSPTLLLFREAIVDLIAVRDASAQSSPDPVLADAMHAAAALSRAREAVGREQLVVLQAVAAGRMSAVSAQAVITARADAATALEDFGRLGRPQWRERLADAQDDPGVEAATRLSGVVPLSAGPLPVLPGGAAGWNAAMQGWADRLGQLEAGVDADIAAAADAMRAQASWSVVVVGGGVLLAVLAALGLTVVVARSLTGRLQRLQAAARRVADQELPTLISRIITAEDRDKAARLAAEALRASAMPHTDRDEIGVLAQVVDRLVRAAAYAAVSQVDYRLVMLALVHTIGGRVDSGTKRMFKVLDQIEGQETDPARLDSFFELDLAVAEQSRFAMNLAVLAGGAPMTQAGPAPLAEVVGGAVSKVRDYRRVDVGQLPLVRVTPGAVLAVLHIVVELLDNAARYSMPDTRVRVAAEMTDGHVRVSVDDLGLEVSDARLGELNATLLRPPVDVGNAGRIGLLVVARLARTHGIGVALNRNEDRGLTAVVDLPPAILLPAGPDRYPAITKVPQPAASVSAGPAGTAAAWDFQPAPRPALTAVAGRVASGEPAVLSTAARSGGPPPTGVAAEGPAPPPRFAASAGGWG</sequence>
<evidence type="ECO:0000313" key="11">
    <source>
        <dbReference type="EMBL" id="GAA2351682.1"/>
    </source>
</evidence>
<evidence type="ECO:0000313" key="12">
    <source>
        <dbReference type="Proteomes" id="UP001501444"/>
    </source>
</evidence>
<dbReference type="SMART" id="SM00387">
    <property type="entry name" value="HATPase_c"/>
    <property type="match status" value="1"/>
</dbReference>
<evidence type="ECO:0000256" key="9">
    <source>
        <dbReference type="SAM" id="SignalP"/>
    </source>
</evidence>
<dbReference type="PANTHER" id="PTHR44936:SF9">
    <property type="entry name" value="SENSOR PROTEIN CREC"/>
    <property type="match status" value="1"/>
</dbReference>
<keyword evidence="6" id="KW-0902">Two-component regulatory system</keyword>
<evidence type="ECO:0000256" key="2">
    <source>
        <dbReference type="ARBA" id="ARBA00012438"/>
    </source>
</evidence>
<dbReference type="InterPro" id="IPR013587">
    <property type="entry name" value="Nitrate/nitrite_sensing"/>
</dbReference>
<keyword evidence="8" id="KW-1133">Transmembrane helix</keyword>
<keyword evidence="9" id="KW-0732">Signal</keyword>
<dbReference type="RefSeq" id="WP_344614133.1">
    <property type="nucleotide sequence ID" value="NZ_BAAARV010000031.1"/>
</dbReference>
<dbReference type="InterPro" id="IPR036890">
    <property type="entry name" value="HATPase_C_sf"/>
</dbReference>
<dbReference type="Pfam" id="PF08376">
    <property type="entry name" value="NIT"/>
    <property type="match status" value="1"/>
</dbReference>
<dbReference type="Pfam" id="PF02518">
    <property type="entry name" value="HATPase_c"/>
    <property type="match status" value="1"/>
</dbReference>
<protein>
    <recommendedName>
        <fullName evidence="2">histidine kinase</fullName>
        <ecNumber evidence="2">2.7.13.3</ecNumber>
    </recommendedName>
</protein>
<keyword evidence="4" id="KW-0808">Transferase</keyword>
<evidence type="ECO:0000259" key="10">
    <source>
        <dbReference type="SMART" id="SM00387"/>
    </source>
</evidence>
<dbReference type="InterPro" id="IPR003594">
    <property type="entry name" value="HATPase_dom"/>
</dbReference>
<keyword evidence="5" id="KW-0418">Kinase</keyword>
<feature type="transmembrane region" description="Helical" evidence="8">
    <location>
        <begin position="302"/>
        <end position="326"/>
    </location>
</feature>